<dbReference type="GeneID" id="86971146"/>
<evidence type="ECO:0000256" key="1">
    <source>
        <dbReference type="ARBA" id="ARBA00009828"/>
    </source>
</evidence>
<reference evidence="7 8" key="1">
    <citation type="submission" date="2018-04" db="EMBL/GenBank/DDBJ databases">
        <title>Aerococcus urinae genomes.</title>
        <authorList>
            <person name="Hilt E."/>
            <person name="Gilbert N.M."/>
            <person name="Thomas-White K."/>
            <person name="Putonti C."/>
            <person name="Lewis A.L."/>
            <person name="Visck K.L."/>
            <person name="Wolfe A.J."/>
        </authorList>
    </citation>
    <scope>NUCLEOTIDE SEQUENCE [LARGE SCALE GENOMIC DNA]</scope>
    <source>
        <strain evidence="7 8">UMB7480</strain>
    </source>
</reference>
<gene>
    <name evidence="6 7" type="primary">rpoE</name>
    <name evidence="7" type="ORF">DBT54_03425</name>
</gene>
<dbReference type="InterPro" id="IPR029757">
    <property type="entry name" value="RpoE"/>
</dbReference>
<keyword evidence="5 6" id="KW-0804">Transcription</keyword>
<dbReference type="NCBIfam" id="TIGR04567">
    <property type="entry name" value="RNAP_delt_lowGC"/>
    <property type="match status" value="1"/>
</dbReference>
<keyword evidence="3 6" id="KW-0808">Transferase</keyword>
<dbReference type="HAMAP" id="MF_00357">
    <property type="entry name" value="RNApol_bact_RpoE"/>
    <property type="match status" value="1"/>
</dbReference>
<dbReference type="PROSITE" id="PS51913">
    <property type="entry name" value="HTH_HARE"/>
    <property type="match status" value="1"/>
</dbReference>
<dbReference type="AlphaFoldDB" id="A0A178HDD4"/>
<dbReference type="Gene3D" id="1.10.10.1250">
    <property type="entry name" value="RNA polymerase, subunit delta, N-terminal domain"/>
    <property type="match status" value="1"/>
</dbReference>
<keyword evidence="2 6" id="KW-0240">DNA-directed RNA polymerase</keyword>
<sequence length="213" mass="24854">MNLQRLDHQNKEELSLLEVAYEILAESNEVYDFNQLLAAVQEYLDLTDDQVAQRMVTFYTELNTDGSFISLGENRWGLRAWYPIDSINEAIVSSMDDEDIKEKHKTSRRKKVNVFDEGNEDMIDYNADDPEDVDAYEADFDDEDYDEEDYDDVDVDDDDEDSDENDELKDYQSDLDELGDDETEDDLEDGLEGDLTILDDEDLEDEEEDDHDF</sequence>
<keyword evidence="4 6" id="KW-0548">Nucleotidyltransferase</keyword>
<dbReference type="InterPro" id="IPR007759">
    <property type="entry name" value="Asxl_HARE-HTH"/>
</dbReference>
<dbReference type="RefSeq" id="WP_064293171.1">
    <property type="nucleotide sequence ID" value="NZ_JASODG010000002.1"/>
</dbReference>
<comment type="function">
    <text evidence="6">Participates in both the initiation and recycling phases of transcription. In the presence of the delta subunit, RNAP displays an increased specificity of transcription, a decreased affinity for nucleic acids, and an increased efficiency of RNA synthesis because of enhanced recycling.</text>
</comment>
<dbReference type="InterPro" id="IPR038087">
    <property type="entry name" value="RNAP_delta_N_dom_sf"/>
</dbReference>
<organism evidence="7 8">
    <name type="scientific">Aerococcus urinae</name>
    <dbReference type="NCBI Taxonomy" id="1376"/>
    <lineage>
        <taxon>Bacteria</taxon>
        <taxon>Bacillati</taxon>
        <taxon>Bacillota</taxon>
        <taxon>Bacilli</taxon>
        <taxon>Lactobacillales</taxon>
        <taxon>Aerococcaceae</taxon>
        <taxon>Aerococcus</taxon>
    </lineage>
</organism>
<comment type="subunit">
    <text evidence="6">RNAP is composed of a core of 2 alpha, a beta and a beta' subunits. The core is associated with a delta subunit and one of several sigma factors.</text>
</comment>
<proteinExistence type="inferred from homology"/>
<name>A0A178HDD4_9LACT</name>
<evidence type="ECO:0000256" key="6">
    <source>
        <dbReference type="HAMAP-Rule" id="MF_00357"/>
    </source>
</evidence>
<evidence type="ECO:0000256" key="4">
    <source>
        <dbReference type="ARBA" id="ARBA00022695"/>
    </source>
</evidence>
<evidence type="ECO:0000256" key="3">
    <source>
        <dbReference type="ARBA" id="ARBA00022679"/>
    </source>
</evidence>
<dbReference type="Pfam" id="PF05066">
    <property type="entry name" value="HARE-HTH"/>
    <property type="match status" value="1"/>
</dbReference>
<evidence type="ECO:0000256" key="5">
    <source>
        <dbReference type="ARBA" id="ARBA00023163"/>
    </source>
</evidence>
<protein>
    <recommendedName>
        <fullName evidence="6">Probable DNA-directed RNA polymerase subunit delta</fullName>
    </recommendedName>
    <alternativeName>
        <fullName evidence="6">RNAP delta factor</fullName>
    </alternativeName>
</protein>
<dbReference type="EMBL" id="QMHM01000004">
    <property type="protein sequence ID" value="RAV80697.1"/>
    <property type="molecule type" value="Genomic_DNA"/>
</dbReference>
<evidence type="ECO:0000256" key="2">
    <source>
        <dbReference type="ARBA" id="ARBA00022478"/>
    </source>
</evidence>
<dbReference type="Proteomes" id="UP000251923">
    <property type="component" value="Unassembled WGS sequence"/>
</dbReference>
<comment type="similarity">
    <text evidence="1 6">Belongs to the RpoE family.</text>
</comment>
<accession>A0A178HDD4</accession>
<dbReference type="GO" id="GO:0003899">
    <property type="term" value="F:DNA-directed RNA polymerase activity"/>
    <property type="evidence" value="ECO:0007669"/>
    <property type="project" value="UniProtKB-UniRule"/>
</dbReference>
<evidence type="ECO:0000313" key="7">
    <source>
        <dbReference type="EMBL" id="RAV80697.1"/>
    </source>
</evidence>
<dbReference type="GO" id="GO:0006351">
    <property type="term" value="P:DNA-templated transcription"/>
    <property type="evidence" value="ECO:0007669"/>
    <property type="project" value="InterPro"/>
</dbReference>
<dbReference type="GO" id="GO:0006355">
    <property type="term" value="P:regulation of DNA-templated transcription"/>
    <property type="evidence" value="ECO:0007669"/>
    <property type="project" value="UniProtKB-UniRule"/>
</dbReference>
<comment type="caution">
    <text evidence="7">The sequence shown here is derived from an EMBL/GenBank/DDBJ whole genome shotgun (WGS) entry which is preliminary data.</text>
</comment>
<dbReference type="GO" id="GO:0000428">
    <property type="term" value="C:DNA-directed RNA polymerase complex"/>
    <property type="evidence" value="ECO:0007669"/>
    <property type="project" value="UniProtKB-KW"/>
</dbReference>
<evidence type="ECO:0000313" key="8">
    <source>
        <dbReference type="Proteomes" id="UP000251923"/>
    </source>
</evidence>